<dbReference type="InterPro" id="IPR001878">
    <property type="entry name" value="Znf_CCHC"/>
</dbReference>
<comment type="caution">
    <text evidence="7">The sequence shown here is derived from an EMBL/GenBank/DDBJ whole genome shotgun (WGS) entry which is preliminary data.</text>
</comment>
<keyword evidence="1" id="KW-0479">Metal-binding</keyword>
<dbReference type="Pfam" id="PF13696">
    <property type="entry name" value="zf-CCHC_2"/>
    <property type="match status" value="1"/>
</dbReference>
<keyword evidence="3" id="KW-0862">Zinc</keyword>
<evidence type="ECO:0000256" key="2">
    <source>
        <dbReference type="ARBA" id="ARBA00022771"/>
    </source>
</evidence>
<dbReference type="Proteomes" id="UP001266305">
    <property type="component" value="Unassembled WGS sequence"/>
</dbReference>
<dbReference type="InterPro" id="IPR036875">
    <property type="entry name" value="Znf_CCHC_sf"/>
</dbReference>
<protein>
    <recommendedName>
        <fullName evidence="6">CCHC-type domain-containing protein</fullName>
    </recommendedName>
</protein>
<dbReference type="PROSITE" id="PS50158">
    <property type="entry name" value="ZF_CCHC"/>
    <property type="match status" value="1"/>
</dbReference>
<feature type="domain" description="CCHC-type" evidence="6">
    <location>
        <begin position="32"/>
        <end position="47"/>
    </location>
</feature>
<dbReference type="SUPFAM" id="SSF57756">
    <property type="entry name" value="Retrovirus zinc finger-like domains"/>
    <property type="match status" value="1"/>
</dbReference>
<evidence type="ECO:0000313" key="8">
    <source>
        <dbReference type="Proteomes" id="UP001266305"/>
    </source>
</evidence>
<name>A0ABQ9UQ42_SAGOE</name>
<evidence type="ECO:0000313" key="7">
    <source>
        <dbReference type="EMBL" id="KAK2098362.1"/>
    </source>
</evidence>
<evidence type="ECO:0000259" key="6">
    <source>
        <dbReference type="PROSITE" id="PS50158"/>
    </source>
</evidence>
<proteinExistence type="predicted"/>
<evidence type="ECO:0000256" key="4">
    <source>
        <dbReference type="PROSITE-ProRule" id="PRU00047"/>
    </source>
</evidence>
<dbReference type="InterPro" id="IPR025829">
    <property type="entry name" value="Zn_knuckle_CX2CX3GHX4C"/>
</dbReference>
<evidence type="ECO:0000256" key="1">
    <source>
        <dbReference type="ARBA" id="ARBA00022723"/>
    </source>
</evidence>
<keyword evidence="2 4" id="KW-0863">Zinc-finger</keyword>
<keyword evidence="8" id="KW-1185">Reference proteome</keyword>
<evidence type="ECO:0000256" key="5">
    <source>
        <dbReference type="SAM" id="MobiDB-lite"/>
    </source>
</evidence>
<feature type="region of interest" description="Disordered" evidence="5">
    <location>
        <begin position="1"/>
        <end position="28"/>
    </location>
</feature>
<accession>A0ABQ9UQ42</accession>
<reference evidence="7 8" key="1">
    <citation type="submission" date="2023-05" db="EMBL/GenBank/DDBJ databases">
        <title>B98-5 Cell Line De Novo Hybrid Assembly: An Optical Mapping Approach.</title>
        <authorList>
            <person name="Kananen K."/>
            <person name="Auerbach J.A."/>
            <person name="Kautto E."/>
            <person name="Blachly J.S."/>
        </authorList>
    </citation>
    <scope>NUCLEOTIDE SEQUENCE [LARGE SCALE GENOMIC DNA]</scope>
    <source>
        <strain evidence="7">B95-8</strain>
        <tissue evidence="7">Cell line</tissue>
    </source>
</reference>
<sequence>MASAPSPSNVSDLTLTSEARKPSKRPQPNYLCHLCFNKGHYIKDCPQLRLKGQERPLLYDWWCGQLSAPTSVGSIPP</sequence>
<organism evidence="7 8">
    <name type="scientific">Saguinus oedipus</name>
    <name type="common">Cotton-top tamarin</name>
    <name type="synonym">Oedipomidas oedipus</name>
    <dbReference type="NCBI Taxonomy" id="9490"/>
    <lineage>
        <taxon>Eukaryota</taxon>
        <taxon>Metazoa</taxon>
        <taxon>Chordata</taxon>
        <taxon>Craniata</taxon>
        <taxon>Vertebrata</taxon>
        <taxon>Euteleostomi</taxon>
        <taxon>Mammalia</taxon>
        <taxon>Eutheria</taxon>
        <taxon>Euarchontoglires</taxon>
        <taxon>Primates</taxon>
        <taxon>Haplorrhini</taxon>
        <taxon>Platyrrhini</taxon>
        <taxon>Cebidae</taxon>
        <taxon>Callitrichinae</taxon>
        <taxon>Saguinus</taxon>
    </lineage>
</organism>
<feature type="compositionally biased region" description="Polar residues" evidence="5">
    <location>
        <begin position="1"/>
        <end position="17"/>
    </location>
</feature>
<dbReference type="EMBL" id="JASSZA010000011">
    <property type="protein sequence ID" value="KAK2098362.1"/>
    <property type="molecule type" value="Genomic_DNA"/>
</dbReference>
<gene>
    <name evidence="7" type="ORF">P7K49_023813</name>
</gene>
<dbReference type="Gene3D" id="4.10.60.10">
    <property type="entry name" value="Zinc finger, CCHC-type"/>
    <property type="match status" value="1"/>
</dbReference>
<evidence type="ECO:0000256" key="3">
    <source>
        <dbReference type="ARBA" id="ARBA00022833"/>
    </source>
</evidence>